<dbReference type="Pfam" id="PF00128">
    <property type="entry name" value="Alpha-amylase"/>
    <property type="match status" value="1"/>
</dbReference>
<dbReference type="Pfam" id="PF02922">
    <property type="entry name" value="CBM_48"/>
    <property type="match status" value="1"/>
</dbReference>
<keyword evidence="3" id="KW-1185">Reference proteome</keyword>
<dbReference type="GO" id="GO:0051060">
    <property type="term" value="F:pullulanase activity"/>
    <property type="evidence" value="ECO:0007669"/>
    <property type="project" value="UniProtKB-EC"/>
</dbReference>
<accession>A0ABS6D8C4</accession>
<protein>
    <submittedName>
        <fullName evidence="2">Type I pullulanase</fullName>
        <ecNumber evidence="2">3.2.1.41</ecNumber>
    </submittedName>
</protein>
<keyword evidence="2" id="KW-0378">Hydrolase</keyword>
<dbReference type="InterPro" id="IPR006047">
    <property type="entry name" value="GH13_cat_dom"/>
</dbReference>
<keyword evidence="2" id="KW-0326">Glycosidase</keyword>
<dbReference type="RefSeq" id="WP_216244321.1">
    <property type="nucleotide sequence ID" value="NZ_JABACJ020000021.1"/>
</dbReference>
<dbReference type="InterPro" id="IPR004193">
    <property type="entry name" value="Glyco_hydro_13_N"/>
</dbReference>
<dbReference type="NCBIfam" id="TIGR02104">
    <property type="entry name" value="pulA_typeI"/>
    <property type="match status" value="1"/>
</dbReference>
<evidence type="ECO:0000259" key="1">
    <source>
        <dbReference type="SMART" id="SM00642"/>
    </source>
</evidence>
<feature type="domain" description="Glycosyl hydrolase family 13 catalytic" evidence="1">
    <location>
        <begin position="147"/>
        <end position="545"/>
    </location>
</feature>
<dbReference type="InterPro" id="IPR011840">
    <property type="entry name" value="PulA_typeI"/>
</dbReference>
<reference evidence="2 3" key="1">
    <citation type="submission" date="2021-06" db="EMBL/GenBank/DDBJ databases">
        <title>Faecalicatena sp. nov. isolated from porcine feces.</title>
        <authorList>
            <person name="Oh B.S."/>
            <person name="Lee J.H."/>
        </authorList>
    </citation>
    <scope>NUCLEOTIDE SEQUENCE [LARGE SCALE GENOMIC DNA]</scope>
    <source>
        <strain evidence="2 3">AGMB00832</strain>
    </source>
</reference>
<gene>
    <name evidence="2" type="primary">pulA</name>
    <name evidence="2" type="ORF">HGO97_018015</name>
</gene>
<dbReference type="EC" id="3.2.1.41" evidence="2"/>
<dbReference type="EMBL" id="JABACJ020000021">
    <property type="protein sequence ID" value="MBU3877703.1"/>
    <property type="molecule type" value="Genomic_DNA"/>
</dbReference>
<sequence length="657" mass="75126">MKKRTIKQWKEYYSSPEFQENCIDENADLGAICGEEGTSFLLWSPCAESVTINLYQDGSTSEAFATYPMERMEKGVWRYQTDENLNRTYYDFTLLIEGETVISADPYAKACGVNGRRSMAVDLSQTNPKGWEQDRAPEYDRERIIYELHVKEFSWDPAGGFPKEDRGRYRAFLHTDTTLNGDGIHPTGIPYLKELGITHVQLMPVYDYGSVDEAGKADQFNWGYDPINYNVPEGSYSSDPEHGEVRIRELKELILSLHRAGFRVIMDVVYNHTYSRDSWFQRTAPWYFYRADGRGIPSNGSACGNDVASERAMCSKYILESILYWTEEYHIDGFRFDLMGLLDVELMNRIRRELDVRYGKGEKMVFGEPWAAAKTAMESGAYQALKKNMHQLDENIGMFSDDTRDAIKGSVFELDEPGFVNGGEGFEDAVLSCVQAWCHKRTPKIKAPSQIITYVSSHDNQTLRDKLAETIFDEALLEKAYRLAAGIYMTCQGNLFFLSGEEFARTKDGIADSYNSPIAINRLDWTKAWKEKELVEYYQGLISLRKQLPGLCDKSKEAWKRVRRQWKKEGIVGFDLDNSSPSFGSPWKTLRIVYNSSKKAEEIALGRGEWEILADGKSSMLWKAQVKVTENVKVEPVSILILGNRADQSNKKVETER</sequence>
<organism evidence="2 3">
    <name type="scientific">Faecalicatena faecalis</name>
    <dbReference type="NCBI Taxonomy" id="2726362"/>
    <lineage>
        <taxon>Bacteria</taxon>
        <taxon>Bacillati</taxon>
        <taxon>Bacillota</taxon>
        <taxon>Clostridia</taxon>
        <taxon>Lachnospirales</taxon>
        <taxon>Lachnospiraceae</taxon>
        <taxon>Faecalicatena</taxon>
    </lineage>
</organism>
<evidence type="ECO:0000313" key="3">
    <source>
        <dbReference type="Proteomes" id="UP000723714"/>
    </source>
</evidence>
<evidence type="ECO:0000313" key="2">
    <source>
        <dbReference type="EMBL" id="MBU3877703.1"/>
    </source>
</evidence>
<dbReference type="Proteomes" id="UP000723714">
    <property type="component" value="Unassembled WGS sequence"/>
</dbReference>
<dbReference type="SMART" id="SM00642">
    <property type="entry name" value="Aamy"/>
    <property type="match status" value="1"/>
</dbReference>
<dbReference type="CDD" id="cd11341">
    <property type="entry name" value="AmyAc_Pullulanase_LD-like"/>
    <property type="match status" value="1"/>
</dbReference>
<comment type="caution">
    <text evidence="2">The sequence shown here is derived from an EMBL/GenBank/DDBJ whole genome shotgun (WGS) entry which is preliminary data.</text>
</comment>
<dbReference type="CDD" id="cd02860">
    <property type="entry name" value="E_set_Pullulanase"/>
    <property type="match status" value="1"/>
</dbReference>
<dbReference type="PANTHER" id="PTHR43002">
    <property type="entry name" value="GLYCOGEN DEBRANCHING ENZYME"/>
    <property type="match status" value="1"/>
</dbReference>
<name>A0ABS6D8C4_9FIRM</name>
<proteinExistence type="predicted"/>